<keyword evidence="5" id="KW-1185">Reference proteome</keyword>
<dbReference type="PROSITE" id="PS51462">
    <property type="entry name" value="NUDIX"/>
    <property type="match status" value="1"/>
</dbReference>
<dbReference type="RefSeq" id="WP_103312499.1">
    <property type="nucleotide sequence ID" value="NZ_PPPD01000001.1"/>
</dbReference>
<dbReference type="GO" id="GO:0016787">
    <property type="term" value="F:hydrolase activity"/>
    <property type="evidence" value="ECO:0007669"/>
    <property type="project" value="UniProtKB-KW"/>
</dbReference>
<accession>A0A2K3UZV6</accession>
<name>A0A2K3UZV6_9DEIO</name>
<dbReference type="PANTHER" id="PTHR43046:SF2">
    <property type="entry name" value="8-OXO-DGTP DIPHOSPHATASE-RELATED"/>
    <property type="match status" value="1"/>
</dbReference>
<dbReference type="PROSITE" id="PS00893">
    <property type="entry name" value="NUDIX_BOX"/>
    <property type="match status" value="1"/>
</dbReference>
<evidence type="ECO:0000256" key="2">
    <source>
        <dbReference type="ARBA" id="ARBA00022801"/>
    </source>
</evidence>
<dbReference type="SUPFAM" id="SSF55811">
    <property type="entry name" value="Nudix"/>
    <property type="match status" value="1"/>
</dbReference>
<dbReference type="InterPro" id="IPR000086">
    <property type="entry name" value="NUDIX_hydrolase_dom"/>
</dbReference>
<dbReference type="InterPro" id="IPR020084">
    <property type="entry name" value="NUDIX_hydrolase_CS"/>
</dbReference>
<organism evidence="4 5">
    <name type="scientific">Deinococcus koreensis</name>
    <dbReference type="NCBI Taxonomy" id="2054903"/>
    <lineage>
        <taxon>Bacteria</taxon>
        <taxon>Thermotogati</taxon>
        <taxon>Deinococcota</taxon>
        <taxon>Deinococci</taxon>
        <taxon>Deinococcales</taxon>
        <taxon>Deinococcaceae</taxon>
        <taxon>Deinococcus</taxon>
    </lineage>
</organism>
<reference evidence="4 5" key="1">
    <citation type="submission" date="2018-01" db="EMBL/GenBank/DDBJ databases">
        <title>Deinococcus koreensis sp. nov., a radiation-resistant bacterium isolated from river water.</title>
        <authorList>
            <person name="Choi A."/>
        </authorList>
    </citation>
    <scope>NUCLEOTIDE SEQUENCE [LARGE SCALE GENOMIC DNA]</scope>
    <source>
        <strain evidence="4 5">SJW1-2</strain>
    </source>
</reference>
<dbReference type="InterPro" id="IPR015797">
    <property type="entry name" value="NUDIX_hydrolase-like_dom_sf"/>
</dbReference>
<dbReference type="EMBL" id="PPPD01000001">
    <property type="protein sequence ID" value="PNY82061.1"/>
    <property type="molecule type" value="Genomic_DNA"/>
</dbReference>
<dbReference type="Gene3D" id="3.90.79.10">
    <property type="entry name" value="Nucleoside Triphosphate Pyrophosphohydrolase"/>
    <property type="match status" value="1"/>
</dbReference>
<evidence type="ECO:0000256" key="1">
    <source>
        <dbReference type="ARBA" id="ARBA00001946"/>
    </source>
</evidence>
<dbReference type="CDD" id="cd04677">
    <property type="entry name" value="NUDIX_Hydrolase"/>
    <property type="match status" value="1"/>
</dbReference>
<comment type="cofactor">
    <cofactor evidence="1">
        <name>Mg(2+)</name>
        <dbReference type="ChEBI" id="CHEBI:18420"/>
    </cofactor>
</comment>
<dbReference type="PANTHER" id="PTHR43046">
    <property type="entry name" value="GDP-MANNOSE MANNOSYL HYDROLASE"/>
    <property type="match status" value="1"/>
</dbReference>
<sequence length="155" mass="16639">MTATDYVHALRSQIGHAPVNWAGVCALVVNADWQVLLQRRTDTGGWGTLGGIAELGEALEDTLRRELQEEAGLVPHDPLLLTVVSGPETFVRLPNGDEFYQVVAVYVIRECGGAPCPDGVEGTELSFFALDALPAGLGPVDRLALERLRVCLGMD</sequence>
<gene>
    <name evidence="4" type="ORF">CVO96_12400</name>
</gene>
<dbReference type="AlphaFoldDB" id="A0A2K3UZV6"/>
<dbReference type="Proteomes" id="UP000236379">
    <property type="component" value="Unassembled WGS sequence"/>
</dbReference>
<evidence type="ECO:0000259" key="3">
    <source>
        <dbReference type="PROSITE" id="PS51462"/>
    </source>
</evidence>
<dbReference type="OrthoDB" id="9787476at2"/>
<protein>
    <submittedName>
        <fullName evidence="4">DNA mismatch repair protein MutT</fullName>
    </submittedName>
</protein>
<comment type="caution">
    <text evidence="4">The sequence shown here is derived from an EMBL/GenBank/DDBJ whole genome shotgun (WGS) entry which is preliminary data.</text>
</comment>
<keyword evidence="2" id="KW-0378">Hydrolase</keyword>
<evidence type="ECO:0000313" key="5">
    <source>
        <dbReference type="Proteomes" id="UP000236379"/>
    </source>
</evidence>
<proteinExistence type="predicted"/>
<evidence type="ECO:0000313" key="4">
    <source>
        <dbReference type="EMBL" id="PNY82061.1"/>
    </source>
</evidence>
<feature type="domain" description="Nudix hydrolase" evidence="3">
    <location>
        <begin position="19"/>
        <end position="150"/>
    </location>
</feature>
<dbReference type="Pfam" id="PF00293">
    <property type="entry name" value="NUDIX"/>
    <property type="match status" value="1"/>
</dbReference>